<reference evidence="7 8" key="1">
    <citation type="submission" date="2024-03" db="EMBL/GenBank/DDBJ databases">
        <title>WGS assembly of Saponaria officinalis var. Norfolk2.</title>
        <authorList>
            <person name="Jenkins J."/>
            <person name="Shu S."/>
            <person name="Grimwood J."/>
            <person name="Barry K."/>
            <person name="Goodstein D."/>
            <person name="Schmutz J."/>
            <person name="Leebens-Mack J."/>
            <person name="Osbourn A."/>
        </authorList>
    </citation>
    <scope>NUCLEOTIDE SEQUENCE [LARGE SCALE GENOMIC DNA]</scope>
    <source>
        <strain evidence="8">cv. Norfolk2</strain>
        <strain evidence="7">JIC</strain>
        <tissue evidence="7">Leaf</tissue>
    </source>
</reference>
<keyword evidence="2 4" id="KW-0863">Zinc-finger</keyword>
<feature type="coiled-coil region" evidence="5">
    <location>
        <begin position="76"/>
        <end position="103"/>
    </location>
</feature>
<dbReference type="EMBL" id="JBDFQZ010000009">
    <property type="protein sequence ID" value="KAK9689399.1"/>
    <property type="molecule type" value="Genomic_DNA"/>
</dbReference>
<dbReference type="PROSITE" id="PS51999">
    <property type="entry name" value="ZF_GRF"/>
    <property type="match status" value="1"/>
</dbReference>
<dbReference type="GO" id="GO:0008270">
    <property type="term" value="F:zinc ion binding"/>
    <property type="evidence" value="ECO:0007669"/>
    <property type="project" value="UniProtKB-KW"/>
</dbReference>
<evidence type="ECO:0000256" key="2">
    <source>
        <dbReference type="ARBA" id="ARBA00022771"/>
    </source>
</evidence>
<evidence type="ECO:0000256" key="5">
    <source>
        <dbReference type="SAM" id="Coils"/>
    </source>
</evidence>
<keyword evidence="8" id="KW-1185">Reference proteome</keyword>
<dbReference type="Proteomes" id="UP001443914">
    <property type="component" value="Unassembled WGS sequence"/>
</dbReference>
<dbReference type="EMBL" id="JBDFQZ010000009">
    <property type="protein sequence ID" value="KAK9689400.1"/>
    <property type="molecule type" value="Genomic_DNA"/>
</dbReference>
<dbReference type="PANTHER" id="PTHR33248">
    <property type="entry name" value="ZINC ION-BINDING PROTEIN"/>
    <property type="match status" value="1"/>
</dbReference>
<organism evidence="7 8">
    <name type="scientific">Saponaria officinalis</name>
    <name type="common">Common soapwort</name>
    <name type="synonym">Lychnis saponaria</name>
    <dbReference type="NCBI Taxonomy" id="3572"/>
    <lineage>
        <taxon>Eukaryota</taxon>
        <taxon>Viridiplantae</taxon>
        <taxon>Streptophyta</taxon>
        <taxon>Embryophyta</taxon>
        <taxon>Tracheophyta</taxon>
        <taxon>Spermatophyta</taxon>
        <taxon>Magnoliopsida</taxon>
        <taxon>eudicotyledons</taxon>
        <taxon>Gunneridae</taxon>
        <taxon>Pentapetalae</taxon>
        <taxon>Caryophyllales</taxon>
        <taxon>Caryophyllaceae</taxon>
        <taxon>Caryophylleae</taxon>
        <taxon>Saponaria</taxon>
    </lineage>
</organism>
<accession>A0AAW1IJ34</accession>
<dbReference type="EMBL" id="JBDFQZ010000009">
    <property type="protein sequence ID" value="KAK9689401.1"/>
    <property type="molecule type" value="Genomic_DNA"/>
</dbReference>
<name>A0AAW1IJ34_SAPOF</name>
<evidence type="ECO:0000256" key="4">
    <source>
        <dbReference type="PROSITE-ProRule" id="PRU01343"/>
    </source>
</evidence>
<comment type="caution">
    <text evidence="7">The sequence shown here is derived from an EMBL/GenBank/DDBJ whole genome shotgun (WGS) entry which is preliminary data.</text>
</comment>
<evidence type="ECO:0000256" key="1">
    <source>
        <dbReference type="ARBA" id="ARBA00022723"/>
    </source>
</evidence>
<keyword evidence="1" id="KW-0479">Metal-binding</keyword>
<proteinExistence type="predicted"/>
<protein>
    <recommendedName>
        <fullName evidence="6">GRF-type domain-containing protein</fullName>
    </recommendedName>
</protein>
<evidence type="ECO:0000313" key="8">
    <source>
        <dbReference type="Proteomes" id="UP001443914"/>
    </source>
</evidence>
<dbReference type="AlphaFoldDB" id="A0AAW1IJ34"/>
<evidence type="ECO:0000256" key="3">
    <source>
        <dbReference type="ARBA" id="ARBA00022833"/>
    </source>
</evidence>
<sequence>MSKSYSYRSIHTTIKCRCGVPVAILRSWTEDNPERRFLRCKFSNPDFSRKYGYFSWYDEVQVEWQKNTINQLMLEKKILQCELTMTKSEVAHLQEQNNKLKEANLLIRQIKPCEDENMDVVNHGTNRNSCKTTFAIVVVCLLVLFF</sequence>
<evidence type="ECO:0000259" key="6">
    <source>
        <dbReference type="PROSITE" id="PS51999"/>
    </source>
</evidence>
<gene>
    <name evidence="7" type="ORF">RND81_09G056900</name>
</gene>
<dbReference type="InterPro" id="IPR010666">
    <property type="entry name" value="Znf_GRF"/>
</dbReference>
<keyword evidence="5" id="KW-0175">Coiled coil</keyword>
<keyword evidence="3" id="KW-0862">Zinc</keyword>
<feature type="domain" description="GRF-type" evidence="6">
    <location>
        <begin position="16"/>
        <end position="60"/>
    </location>
</feature>
<evidence type="ECO:0000313" key="7">
    <source>
        <dbReference type="EMBL" id="KAK9689401.1"/>
    </source>
</evidence>